<gene>
    <name evidence="4" type="ORF">OBBRIDRAFT_828297</name>
</gene>
<dbReference type="SMART" id="SM00164">
    <property type="entry name" value="TBC"/>
    <property type="match status" value="1"/>
</dbReference>
<feature type="compositionally biased region" description="Basic and acidic residues" evidence="2">
    <location>
        <begin position="495"/>
        <end position="507"/>
    </location>
</feature>
<evidence type="ECO:0000256" key="1">
    <source>
        <dbReference type="ARBA" id="ARBA00022468"/>
    </source>
</evidence>
<accession>A0A8E2DL42</accession>
<feature type="domain" description="Rab-GAP TBC" evidence="3">
    <location>
        <begin position="34"/>
        <end position="246"/>
    </location>
</feature>
<evidence type="ECO:0000313" key="5">
    <source>
        <dbReference type="Proteomes" id="UP000250043"/>
    </source>
</evidence>
<dbReference type="Gene3D" id="1.10.8.1310">
    <property type="match status" value="1"/>
</dbReference>
<proteinExistence type="predicted"/>
<keyword evidence="5" id="KW-1185">Reference proteome</keyword>
<feature type="compositionally biased region" description="Low complexity" evidence="2">
    <location>
        <begin position="404"/>
        <end position="414"/>
    </location>
</feature>
<dbReference type="Gene3D" id="1.10.472.80">
    <property type="entry name" value="Ypt/Rab-GAP domain of gyp1p, domain 3"/>
    <property type="match status" value="1"/>
</dbReference>
<keyword evidence="1" id="KW-0343">GTPase activation</keyword>
<evidence type="ECO:0000313" key="4">
    <source>
        <dbReference type="EMBL" id="OCH86458.1"/>
    </source>
</evidence>
<dbReference type="Proteomes" id="UP000250043">
    <property type="component" value="Unassembled WGS sequence"/>
</dbReference>
<dbReference type="AlphaFoldDB" id="A0A8E2DL42"/>
<dbReference type="GO" id="GO:0006888">
    <property type="term" value="P:endoplasmic reticulum to Golgi vesicle-mediated transport"/>
    <property type="evidence" value="ECO:0007669"/>
    <property type="project" value="TreeGrafter"/>
</dbReference>
<feature type="compositionally biased region" description="Acidic residues" evidence="2">
    <location>
        <begin position="483"/>
        <end position="494"/>
    </location>
</feature>
<feature type="compositionally biased region" description="Polar residues" evidence="2">
    <location>
        <begin position="345"/>
        <end position="354"/>
    </location>
</feature>
<dbReference type="OrthoDB" id="206700at2759"/>
<feature type="region of interest" description="Disordered" evidence="2">
    <location>
        <begin position="480"/>
        <end position="518"/>
    </location>
</feature>
<name>A0A8E2DL42_9APHY</name>
<dbReference type="EMBL" id="KV722527">
    <property type="protein sequence ID" value="OCH86458.1"/>
    <property type="molecule type" value="Genomic_DNA"/>
</dbReference>
<dbReference type="GO" id="GO:0005789">
    <property type="term" value="C:endoplasmic reticulum membrane"/>
    <property type="evidence" value="ECO:0007669"/>
    <property type="project" value="TreeGrafter"/>
</dbReference>
<dbReference type="PANTHER" id="PTHR20913">
    <property type="entry name" value="TBC1 DOMAIN FAMILY MEMBER 20/GTPASE"/>
    <property type="match status" value="1"/>
</dbReference>
<protein>
    <recommendedName>
        <fullName evidence="3">Rab-GAP TBC domain-containing protein</fullName>
    </recommendedName>
</protein>
<sequence>MNHDETASTEAVASDRHPKQLDWKALRELSLQPGGFGSRRIDIWPQLLNVERPTRELSKPVDVEPPAVAHDDTSPAVDETVLTRLGDTSTMSLHRDERQIQLDTDRSFVLYPVDNTQEREHLQAQLNELIVAVFRKRHHLSYFQGYHDVISVIYLTLPRELQLSVAEKISLHRLRDSMGVSLEPVVGLLRLLKRIIQLSDPELAAVLERNAPLPYYALSNLLTLLSHDVPTLPLIQHVFDYLLARPPIALVYLAAAVILMRREEVMRLEREGGEGMIHSLLTSLPDLYEEAGDKLTEEDAEVAKDVDKLDAQDTSSAKQPAPEETSPGVPEAISGASQAGEEGLIQNTASSTIPSVAPDDAEIQVPSPDLPASQKDEAKAVPAEDVTEPQLPEKQSESIPPSPTSSVHPSTRPRISLSSLLRQADELYSRFLPSHPDVALSSIMGPQSVMLTWSEDPSELPEDDEAELMVLKPELVVLPHVEQDDEVASDEEDEKSPRSRRREEKERGRRRKLQKPRRMGDVVLQRKTMVAGAVLVLGVAMAVYGIQSGGAANMFGIAGNGHRRHHLEREWRRLSGFVGGAVIGVGERVFGGFLH</sequence>
<evidence type="ECO:0000256" key="2">
    <source>
        <dbReference type="SAM" id="MobiDB-lite"/>
    </source>
</evidence>
<dbReference type="SUPFAM" id="SSF47923">
    <property type="entry name" value="Ypt/Rab-GAP domain of gyp1p"/>
    <property type="match status" value="2"/>
</dbReference>
<reference evidence="4 5" key="1">
    <citation type="submission" date="2016-07" db="EMBL/GenBank/DDBJ databases">
        <title>Draft genome of the white-rot fungus Obba rivulosa 3A-2.</title>
        <authorList>
            <consortium name="DOE Joint Genome Institute"/>
            <person name="Miettinen O."/>
            <person name="Riley R."/>
            <person name="Acob R."/>
            <person name="Barry K."/>
            <person name="Cullen D."/>
            <person name="De Vries R."/>
            <person name="Hainaut M."/>
            <person name="Hatakka A."/>
            <person name="Henrissat B."/>
            <person name="Hilden K."/>
            <person name="Kuo R."/>
            <person name="Labutti K."/>
            <person name="Lipzen A."/>
            <person name="Makela M.R."/>
            <person name="Sandor L."/>
            <person name="Spatafora J.W."/>
            <person name="Grigoriev I.V."/>
            <person name="Hibbett D.S."/>
        </authorList>
    </citation>
    <scope>NUCLEOTIDE SEQUENCE [LARGE SCALE GENOMIC DNA]</scope>
    <source>
        <strain evidence="4 5">3A-2</strain>
    </source>
</reference>
<dbReference type="InterPro" id="IPR045913">
    <property type="entry name" value="TBC20/Gyp8-like"/>
</dbReference>
<dbReference type="PANTHER" id="PTHR20913:SF7">
    <property type="entry name" value="RE60063P"/>
    <property type="match status" value="1"/>
</dbReference>
<feature type="compositionally biased region" description="Basic residues" evidence="2">
    <location>
        <begin position="508"/>
        <end position="517"/>
    </location>
</feature>
<feature type="region of interest" description="Disordered" evidence="2">
    <location>
        <begin position="309"/>
        <end position="416"/>
    </location>
</feature>
<dbReference type="InterPro" id="IPR000195">
    <property type="entry name" value="Rab-GAP-TBC_dom"/>
</dbReference>
<dbReference type="Pfam" id="PF00566">
    <property type="entry name" value="RabGAP-TBC"/>
    <property type="match status" value="1"/>
</dbReference>
<dbReference type="InterPro" id="IPR035969">
    <property type="entry name" value="Rab-GAP_TBC_sf"/>
</dbReference>
<dbReference type="PROSITE" id="PS50086">
    <property type="entry name" value="TBC_RABGAP"/>
    <property type="match status" value="1"/>
</dbReference>
<evidence type="ECO:0000259" key="3">
    <source>
        <dbReference type="PROSITE" id="PS50086"/>
    </source>
</evidence>
<dbReference type="GO" id="GO:0005096">
    <property type="term" value="F:GTPase activator activity"/>
    <property type="evidence" value="ECO:0007669"/>
    <property type="project" value="UniProtKB-KW"/>
</dbReference>
<organism evidence="4 5">
    <name type="scientific">Obba rivulosa</name>
    <dbReference type="NCBI Taxonomy" id="1052685"/>
    <lineage>
        <taxon>Eukaryota</taxon>
        <taxon>Fungi</taxon>
        <taxon>Dikarya</taxon>
        <taxon>Basidiomycota</taxon>
        <taxon>Agaricomycotina</taxon>
        <taxon>Agaricomycetes</taxon>
        <taxon>Polyporales</taxon>
        <taxon>Gelatoporiaceae</taxon>
        <taxon>Obba</taxon>
    </lineage>
</organism>